<dbReference type="NCBIfam" id="TIGR02837">
    <property type="entry name" value="spore_II_R"/>
    <property type="match status" value="1"/>
</dbReference>
<protein>
    <submittedName>
        <fullName evidence="1">Stage II sporulation protein R</fullName>
    </submittedName>
</protein>
<evidence type="ECO:0000313" key="2">
    <source>
        <dbReference type="Proteomes" id="UP001597343"/>
    </source>
</evidence>
<dbReference type="Proteomes" id="UP001597343">
    <property type="component" value="Unassembled WGS sequence"/>
</dbReference>
<evidence type="ECO:0000313" key="1">
    <source>
        <dbReference type="EMBL" id="MFD2170218.1"/>
    </source>
</evidence>
<keyword evidence="2" id="KW-1185">Reference proteome</keyword>
<dbReference type="EMBL" id="JBHUIO010000005">
    <property type="protein sequence ID" value="MFD2170218.1"/>
    <property type="molecule type" value="Genomic_DNA"/>
</dbReference>
<accession>A0ABW4ZXU0</accession>
<comment type="caution">
    <text evidence="1">The sequence shown here is derived from an EMBL/GenBank/DDBJ whole genome shotgun (WGS) entry which is preliminary data.</text>
</comment>
<organism evidence="1 2">
    <name type="scientific">Tumebacillus lipolyticus</name>
    <dbReference type="NCBI Taxonomy" id="1280370"/>
    <lineage>
        <taxon>Bacteria</taxon>
        <taxon>Bacillati</taxon>
        <taxon>Bacillota</taxon>
        <taxon>Bacilli</taxon>
        <taxon>Bacillales</taxon>
        <taxon>Alicyclobacillaceae</taxon>
        <taxon>Tumebacillus</taxon>
    </lineage>
</organism>
<dbReference type="InterPro" id="IPR014202">
    <property type="entry name" value="Spore_II_R"/>
</dbReference>
<dbReference type="RefSeq" id="WP_386045967.1">
    <property type="nucleotide sequence ID" value="NZ_JBHUIO010000005.1"/>
</dbReference>
<proteinExistence type="predicted"/>
<gene>
    <name evidence="1" type="primary">spoIIR</name>
    <name evidence="1" type="ORF">ACFSOY_09430</name>
</gene>
<reference evidence="2" key="1">
    <citation type="journal article" date="2019" name="Int. J. Syst. Evol. Microbiol.">
        <title>The Global Catalogue of Microorganisms (GCM) 10K type strain sequencing project: providing services to taxonomists for standard genome sequencing and annotation.</title>
        <authorList>
            <consortium name="The Broad Institute Genomics Platform"/>
            <consortium name="The Broad Institute Genome Sequencing Center for Infectious Disease"/>
            <person name="Wu L."/>
            <person name="Ma J."/>
        </authorList>
    </citation>
    <scope>NUCLEOTIDE SEQUENCE [LARGE SCALE GENOMIC DNA]</scope>
    <source>
        <strain evidence="2">CGMCC 1.13574</strain>
    </source>
</reference>
<sequence length="241" mass="26436">MMNRVALMREAVKRMNRRVVVALIFAVMLVGYGMTAIPVQGQVVSNEVLAEAALAQSIPGDAIRLRIIANSDKPEDQQLKRLVRDEVIQVVAAVVEGAKSPEEAQAKIAAALPKFQETAERVIAENGFSYAAQTDFGLVPFPTKMYGSEVYPAGDYEALRIQIGEAQGQNWWCVLFPPLCFVDMANGDAVQAQDMETAPIATAMVVDSSGDEQEVQVRSAFWDAIVEWFASLFESIASWFD</sequence>
<dbReference type="Pfam" id="PF09551">
    <property type="entry name" value="Spore_II_R"/>
    <property type="match status" value="1"/>
</dbReference>
<name>A0ABW4ZXU0_9BACL</name>